<dbReference type="Proteomes" id="UP001161405">
    <property type="component" value="Unassembled WGS sequence"/>
</dbReference>
<dbReference type="RefSeq" id="WP_284360816.1">
    <property type="nucleotide sequence ID" value="NZ_BSNI01000001.1"/>
</dbReference>
<dbReference type="Gene3D" id="1.10.260.40">
    <property type="entry name" value="lambda repressor-like DNA-binding domains"/>
    <property type="match status" value="1"/>
</dbReference>
<evidence type="ECO:0000259" key="5">
    <source>
        <dbReference type="PROSITE" id="PS50943"/>
    </source>
</evidence>
<dbReference type="Pfam" id="PF06114">
    <property type="entry name" value="Peptidase_M78"/>
    <property type="match status" value="1"/>
</dbReference>
<keyword evidence="3" id="KW-0238">DNA-binding</keyword>
<evidence type="ECO:0000313" key="7">
    <source>
        <dbReference type="Proteomes" id="UP001161405"/>
    </source>
</evidence>
<dbReference type="PROSITE" id="PS50943">
    <property type="entry name" value="HTH_CROC1"/>
    <property type="match status" value="1"/>
</dbReference>
<reference evidence="6" key="1">
    <citation type="journal article" date="2014" name="Int. J. Syst. Evol. Microbiol.">
        <title>Complete genome of a new Firmicutes species belonging to the dominant human colonic microbiota ('Ruminococcus bicirculans') reveals two chromosomes and a selective capacity to utilize plant glucans.</title>
        <authorList>
            <consortium name="NISC Comparative Sequencing Program"/>
            <person name="Wegmann U."/>
            <person name="Louis P."/>
            <person name="Goesmann A."/>
            <person name="Henrissat B."/>
            <person name="Duncan S.H."/>
            <person name="Flint H.J."/>
        </authorList>
    </citation>
    <scope>NUCLEOTIDE SEQUENCE</scope>
    <source>
        <strain evidence="6">NBRC 107169</strain>
    </source>
</reference>
<dbReference type="PANTHER" id="PTHR46797:SF23">
    <property type="entry name" value="HTH-TYPE TRANSCRIPTIONAL REGULATOR SUTR"/>
    <property type="match status" value="1"/>
</dbReference>
<reference evidence="6" key="2">
    <citation type="submission" date="2023-01" db="EMBL/GenBank/DDBJ databases">
        <title>Draft genome sequence of Maritalea porphyrae strain NBRC 107169.</title>
        <authorList>
            <person name="Sun Q."/>
            <person name="Mori K."/>
        </authorList>
    </citation>
    <scope>NUCLEOTIDE SEQUENCE</scope>
    <source>
        <strain evidence="6">NBRC 107169</strain>
    </source>
</reference>
<sequence length="545" mass="60943">MRSPIGLKIRNLRKSLGFSQSGFAKMVEISPSYLNLIEANKRDVGGVLLQRIAQHLGVELELLTGDSEQRLINDIEEVFADPMLESLNLGPDDARTLVATNPETGAALFRIYRGFLDARAEAKAMSNRLRSDPLFSELLHQMLSQITAVRSAAEILEDVPDLEGEQRHRFHASLSRDSRTLSDVAQTLIGEFERETVEHHSVSPMREVDDLIIDEKNHFAPLEELGKELRNEVLAFGGFAEASLDLALKEKFGVTVERAGQLQTAADEMPGQYHYNKEKKLMWFQGNCTMSTRQFQLSRLYAELSGAGLLRKLTNDKRLTTLNSRRLAYRALGSYLAGAISLPYDEFLADAESQKYDIDFLSQKYTASFEQVAHRLVTLRAPGREGIPFGFLRSDPAGRLTKQFPLPGLQLPNAGHACPLWAIYGAFRRPNEVVRQLVTYPDGSRYLFLAKSTSKRAAAYSQAPFYTSVMLACDILYADKTVYGEGLQLANAALDVPVGPTCHMCIRRDCEHRQEEVLASVDSMHSVRRPLVSIKFDIGEPDKNA</sequence>
<dbReference type="EMBL" id="BSNI01000001">
    <property type="protein sequence ID" value="GLQ15791.1"/>
    <property type="molecule type" value="Genomic_DNA"/>
</dbReference>
<organism evidence="6 7">
    <name type="scientific">Maritalea porphyrae</name>
    <dbReference type="NCBI Taxonomy" id="880732"/>
    <lineage>
        <taxon>Bacteria</taxon>
        <taxon>Pseudomonadati</taxon>
        <taxon>Pseudomonadota</taxon>
        <taxon>Alphaproteobacteria</taxon>
        <taxon>Hyphomicrobiales</taxon>
        <taxon>Devosiaceae</taxon>
        <taxon>Maritalea</taxon>
    </lineage>
</organism>
<dbReference type="InterPro" id="IPR010982">
    <property type="entry name" value="Lambda_DNA-bd_dom_sf"/>
</dbReference>
<evidence type="ECO:0000313" key="6">
    <source>
        <dbReference type="EMBL" id="GLQ15791.1"/>
    </source>
</evidence>
<evidence type="ECO:0000256" key="2">
    <source>
        <dbReference type="ARBA" id="ARBA00023015"/>
    </source>
</evidence>
<dbReference type="InterPro" id="IPR010359">
    <property type="entry name" value="IrrE_HExxH"/>
</dbReference>
<dbReference type="InterPro" id="IPR018653">
    <property type="entry name" value="ScfR_C"/>
</dbReference>
<accession>A0ABQ5UKI4</accession>
<keyword evidence="2" id="KW-0805">Transcription regulation</keyword>
<gene>
    <name evidence="6" type="ORF">GCM10007879_00400</name>
</gene>
<protein>
    <recommendedName>
        <fullName evidence="5">HTH cro/C1-type domain-containing protein</fullName>
    </recommendedName>
</protein>
<keyword evidence="7" id="KW-1185">Reference proteome</keyword>
<dbReference type="PANTHER" id="PTHR46797">
    <property type="entry name" value="HTH-TYPE TRANSCRIPTIONAL REGULATOR"/>
    <property type="match status" value="1"/>
</dbReference>
<dbReference type="CDD" id="cd00093">
    <property type="entry name" value="HTH_XRE"/>
    <property type="match status" value="1"/>
</dbReference>
<evidence type="ECO:0000256" key="1">
    <source>
        <dbReference type="ARBA" id="ARBA00007227"/>
    </source>
</evidence>
<keyword evidence="4" id="KW-0804">Transcription</keyword>
<evidence type="ECO:0000256" key="3">
    <source>
        <dbReference type="ARBA" id="ARBA00023125"/>
    </source>
</evidence>
<dbReference type="InterPro" id="IPR001387">
    <property type="entry name" value="Cro/C1-type_HTH"/>
</dbReference>
<dbReference type="SUPFAM" id="SSF47413">
    <property type="entry name" value="lambda repressor-like DNA-binding domains"/>
    <property type="match status" value="1"/>
</dbReference>
<feature type="domain" description="HTH cro/C1-type" evidence="5">
    <location>
        <begin position="9"/>
        <end position="63"/>
    </location>
</feature>
<name>A0ABQ5UKI4_9HYPH</name>
<comment type="similarity">
    <text evidence="1">Belongs to the short-chain fatty acyl-CoA assimilation regulator (ScfR) family.</text>
</comment>
<dbReference type="InterPro" id="IPR050807">
    <property type="entry name" value="TransReg_Diox_bact_type"/>
</dbReference>
<dbReference type="Pfam" id="PF09856">
    <property type="entry name" value="ScfRs"/>
    <property type="match status" value="1"/>
</dbReference>
<evidence type="ECO:0000256" key="4">
    <source>
        <dbReference type="ARBA" id="ARBA00023163"/>
    </source>
</evidence>
<dbReference type="SMART" id="SM00530">
    <property type="entry name" value="HTH_XRE"/>
    <property type="match status" value="1"/>
</dbReference>
<comment type="caution">
    <text evidence="6">The sequence shown here is derived from an EMBL/GenBank/DDBJ whole genome shotgun (WGS) entry which is preliminary data.</text>
</comment>
<proteinExistence type="inferred from homology"/>
<dbReference type="Pfam" id="PF01381">
    <property type="entry name" value="HTH_3"/>
    <property type="match status" value="1"/>
</dbReference>